<reference evidence="12" key="1">
    <citation type="submission" date="2021-06" db="EMBL/GenBank/DDBJ databases">
        <authorList>
            <person name="Kallberg Y."/>
            <person name="Tangrot J."/>
            <person name="Rosling A."/>
        </authorList>
    </citation>
    <scope>NUCLEOTIDE SEQUENCE</scope>
    <source>
        <strain evidence="12">FL130A</strain>
    </source>
</reference>
<dbReference type="GO" id="GO:0005737">
    <property type="term" value="C:cytoplasm"/>
    <property type="evidence" value="ECO:0007669"/>
    <property type="project" value="UniProtKB-SubCell"/>
</dbReference>
<dbReference type="GO" id="GO:0046872">
    <property type="term" value="F:metal ion binding"/>
    <property type="evidence" value="ECO:0007669"/>
    <property type="project" value="UniProtKB-KW"/>
</dbReference>
<evidence type="ECO:0000256" key="8">
    <source>
        <dbReference type="ARBA" id="ARBA00022801"/>
    </source>
</evidence>
<dbReference type="GO" id="GO:0005634">
    <property type="term" value="C:nucleus"/>
    <property type="evidence" value="ECO:0007669"/>
    <property type="project" value="UniProtKB-SubCell"/>
</dbReference>
<dbReference type="Pfam" id="PF17778">
    <property type="entry name" value="WHD_BLACT"/>
    <property type="match status" value="1"/>
</dbReference>
<dbReference type="InterPro" id="IPR036388">
    <property type="entry name" value="WH-like_DNA-bd_sf"/>
</dbReference>
<evidence type="ECO:0000256" key="3">
    <source>
        <dbReference type="ARBA" id="ARBA00006759"/>
    </source>
</evidence>
<evidence type="ECO:0000256" key="10">
    <source>
        <dbReference type="ARBA" id="ARBA00023242"/>
    </source>
</evidence>
<dbReference type="OrthoDB" id="17458at2759"/>
<dbReference type="EMBL" id="CAJVPS010000219">
    <property type="protein sequence ID" value="CAG8466258.1"/>
    <property type="molecule type" value="Genomic_DNA"/>
</dbReference>
<proteinExistence type="inferred from homology"/>
<accession>A0A9N8Z172</accession>
<evidence type="ECO:0000256" key="4">
    <source>
        <dbReference type="ARBA" id="ARBA00007073"/>
    </source>
</evidence>
<feature type="domain" description="Metallo-beta-lactamase" evidence="11">
    <location>
        <begin position="30"/>
        <end position="208"/>
    </location>
</feature>
<evidence type="ECO:0000313" key="13">
    <source>
        <dbReference type="Proteomes" id="UP000789508"/>
    </source>
</evidence>
<dbReference type="Pfam" id="PF00753">
    <property type="entry name" value="Lactamase_B"/>
    <property type="match status" value="1"/>
</dbReference>
<dbReference type="SMART" id="SM00849">
    <property type="entry name" value="Lactamase_B"/>
    <property type="match status" value="1"/>
</dbReference>
<gene>
    <name evidence="12" type="ORF">ALEPTO_LOCUS1792</name>
</gene>
<dbReference type="InterPro" id="IPR047921">
    <property type="entry name" value="LACTB2-like_MBL-fold"/>
</dbReference>
<dbReference type="Gene3D" id="1.10.10.10">
    <property type="entry name" value="Winged helix-like DNA-binding domain superfamily/Winged helix DNA-binding domain"/>
    <property type="match status" value="1"/>
</dbReference>
<sequence length="376" mass="42545">MIQPLPNFSKLSPSVIRILGLNPGKFTLQGTNTYLIGTGTERILLDTGEGLPEYLSLLSQTLKELGGAENIRISDILISHWHHDHIGGVEGIIKYTEETLRHAPPNVHKNPDPKHDSTYHFPLHPITENQIFKTQGATLRAIHTPGHTEDHMAFYLEEEKVLFTADCVLGEGTTVFTDLKAYLESLEKLRRVIGGSDKSDNARIYPGHGPVVENGDEKLEEYILHRKQREQEILDILENSDDNGITPREIVKILYANYPEEVWLAAEQNVILHLLKLESDGKDSFFYNKTYRSLTIPFPSPRLATIAARVLSVDKELKSNEVLRTIHAKDEELLVEFKCSSVRMLRVSVNSLMDMVIMVTRTMDVFDGWTPGELDK</sequence>
<keyword evidence="13" id="KW-1185">Reference proteome</keyword>
<name>A0A9N8Z172_9GLOM</name>
<dbReference type="PANTHER" id="PTHR23131">
    <property type="entry name" value="ENDORIBONUCLEASE LACTB2"/>
    <property type="match status" value="1"/>
</dbReference>
<dbReference type="CDD" id="cd07722">
    <property type="entry name" value="LACTB2-like_MBL-fold"/>
    <property type="match status" value="1"/>
</dbReference>
<keyword evidence="6" id="KW-0819">tRNA processing</keyword>
<evidence type="ECO:0000256" key="5">
    <source>
        <dbReference type="ARBA" id="ARBA00022490"/>
    </source>
</evidence>
<dbReference type="InterPro" id="IPR036866">
    <property type="entry name" value="RibonucZ/Hydroxyglut_hydro"/>
</dbReference>
<evidence type="ECO:0000256" key="7">
    <source>
        <dbReference type="ARBA" id="ARBA00022723"/>
    </source>
</evidence>
<protein>
    <submittedName>
        <fullName evidence="12">10234_t:CDS:1</fullName>
    </submittedName>
</protein>
<dbReference type="GO" id="GO:0008033">
    <property type="term" value="P:tRNA processing"/>
    <property type="evidence" value="ECO:0007669"/>
    <property type="project" value="UniProtKB-KW"/>
</dbReference>
<keyword evidence="7" id="KW-0479">Metal-binding</keyword>
<keyword evidence="8" id="KW-0378">Hydrolase</keyword>
<dbReference type="InterPro" id="IPR001279">
    <property type="entry name" value="Metallo-B-lactamas"/>
</dbReference>
<dbReference type="PANTHER" id="PTHR23131:SF0">
    <property type="entry name" value="ENDORIBONUCLEASE LACTB2"/>
    <property type="match status" value="1"/>
</dbReference>
<dbReference type="Gene3D" id="3.60.15.10">
    <property type="entry name" value="Ribonuclease Z/Hydroxyacylglutathione hydrolase-like"/>
    <property type="match status" value="1"/>
</dbReference>
<dbReference type="GO" id="GO:0016787">
    <property type="term" value="F:hydrolase activity"/>
    <property type="evidence" value="ECO:0007669"/>
    <property type="project" value="UniProtKB-KW"/>
</dbReference>
<comment type="similarity">
    <text evidence="4">Belongs to the CTAG/PCC1 family.</text>
</comment>
<evidence type="ECO:0000313" key="12">
    <source>
        <dbReference type="EMBL" id="CAG8466258.1"/>
    </source>
</evidence>
<dbReference type="FunFam" id="3.60.15.10:FF:000017">
    <property type="entry name" value="Lactamase beta 2"/>
    <property type="match status" value="1"/>
</dbReference>
<dbReference type="Gene3D" id="3.30.310.50">
    <property type="entry name" value="Alpha-D-phosphohexomutase, C-terminal domain"/>
    <property type="match status" value="1"/>
</dbReference>
<evidence type="ECO:0000256" key="2">
    <source>
        <dbReference type="ARBA" id="ARBA00004496"/>
    </source>
</evidence>
<dbReference type="AlphaFoldDB" id="A0A9N8Z172"/>
<organism evidence="12 13">
    <name type="scientific">Ambispora leptoticha</name>
    <dbReference type="NCBI Taxonomy" id="144679"/>
    <lineage>
        <taxon>Eukaryota</taxon>
        <taxon>Fungi</taxon>
        <taxon>Fungi incertae sedis</taxon>
        <taxon>Mucoromycota</taxon>
        <taxon>Glomeromycotina</taxon>
        <taxon>Glomeromycetes</taxon>
        <taxon>Archaeosporales</taxon>
        <taxon>Ambisporaceae</taxon>
        <taxon>Ambispora</taxon>
    </lineage>
</organism>
<keyword evidence="5" id="KW-0963">Cytoplasm</keyword>
<evidence type="ECO:0000256" key="9">
    <source>
        <dbReference type="ARBA" id="ARBA00022833"/>
    </source>
</evidence>
<comment type="subcellular location">
    <subcellularLocation>
        <location evidence="2">Cytoplasm</location>
    </subcellularLocation>
    <subcellularLocation>
        <location evidence="1">Nucleus</location>
    </subcellularLocation>
</comment>
<dbReference type="FunFam" id="3.30.310.50:FF:000005">
    <property type="entry name" value="L antigen family member 3"/>
    <property type="match status" value="1"/>
</dbReference>
<dbReference type="InterPro" id="IPR015419">
    <property type="entry name" value="CTAG/Pcc1"/>
</dbReference>
<dbReference type="InterPro" id="IPR050662">
    <property type="entry name" value="Sec-metab_biosynth-thioest"/>
</dbReference>
<evidence type="ECO:0000256" key="1">
    <source>
        <dbReference type="ARBA" id="ARBA00004123"/>
    </source>
</evidence>
<keyword evidence="9" id="KW-0862">Zinc</keyword>
<keyword evidence="10" id="KW-0539">Nucleus</keyword>
<dbReference type="Pfam" id="PF09341">
    <property type="entry name" value="Pcc1"/>
    <property type="match status" value="1"/>
</dbReference>
<comment type="caution">
    <text evidence="12">The sequence shown here is derived from an EMBL/GenBank/DDBJ whole genome shotgun (WGS) entry which is preliminary data.</text>
</comment>
<comment type="similarity">
    <text evidence="3">Belongs to the metallo-beta-lactamase superfamily. Glyoxalase II family.</text>
</comment>
<evidence type="ECO:0000259" key="11">
    <source>
        <dbReference type="SMART" id="SM00849"/>
    </source>
</evidence>
<dbReference type="SUPFAM" id="SSF56281">
    <property type="entry name" value="Metallo-hydrolase/oxidoreductase"/>
    <property type="match status" value="1"/>
</dbReference>
<dbReference type="GO" id="GO:0044550">
    <property type="term" value="P:secondary metabolite biosynthetic process"/>
    <property type="evidence" value="ECO:0007669"/>
    <property type="project" value="TreeGrafter"/>
</dbReference>
<dbReference type="Proteomes" id="UP000789508">
    <property type="component" value="Unassembled WGS sequence"/>
</dbReference>
<dbReference type="InterPro" id="IPR041516">
    <property type="entry name" value="LACTB2_WH"/>
</dbReference>
<evidence type="ECO:0000256" key="6">
    <source>
        <dbReference type="ARBA" id="ARBA00022694"/>
    </source>
</evidence>